<name>A0AAW2Z0K7_9EUKA</name>
<gene>
    <name evidence="1" type="ORF">AKO1_014230</name>
</gene>
<organism evidence="1 2">
    <name type="scientific">Acrasis kona</name>
    <dbReference type="NCBI Taxonomy" id="1008807"/>
    <lineage>
        <taxon>Eukaryota</taxon>
        <taxon>Discoba</taxon>
        <taxon>Heterolobosea</taxon>
        <taxon>Tetramitia</taxon>
        <taxon>Eutetramitia</taxon>
        <taxon>Acrasidae</taxon>
        <taxon>Acrasis</taxon>
    </lineage>
</organism>
<dbReference type="AlphaFoldDB" id="A0AAW2Z0K7"/>
<proteinExistence type="predicted"/>
<accession>A0AAW2Z0K7</accession>
<protein>
    <submittedName>
        <fullName evidence="1">Low-affinity Fe(2+) transport protein</fullName>
    </submittedName>
</protein>
<keyword evidence="2" id="KW-1185">Reference proteome</keyword>
<dbReference type="Proteomes" id="UP001431209">
    <property type="component" value="Unassembled WGS sequence"/>
</dbReference>
<evidence type="ECO:0000313" key="1">
    <source>
        <dbReference type="EMBL" id="KAL0482788.1"/>
    </source>
</evidence>
<dbReference type="EMBL" id="JAOPGA020000891">
    <property type="protein sequence ID" value="KAL0482788.1"/>
    <property type="molecule type" value="Genomic_DNA"/>
</dbReference>
<comment type="caution">
    <text evidence="1">The sequence shown here is derived from an EMBL/GenBank/DDBJ whole genome shotgun (WGS) entry which is preliminary data.</text>
</comment>
<reference evidence="1 2" key="1">
    <citation type="submission" date="2024-03" db="EMBL/GenBank/DDBJ databases">
        <title>The Acrasis kona genome and developmental transcriptomes reveal deep origins of eukaryotic multicellular pathways.</title>
        <authorList>
            <person name="Sheikh S."/>
            <person name="Fu C.-J."/>
            <person name="Brown M.W."/>
            <person name="Baldauf S.L."/>
        </authorList>
    </citation>
    <scope>NUCLEOTIDE SEQUENCE [LARGE SCALE GENOMIC DNA]</scope>
    <source>
        <strain evidence="1 2">ATCC MYA-3509</strain>
    </source>
</reference>
<evidence type="ECO:0000313" key="2">
    <source>
        <dbReference type="Proteomes" id="UP001431209"/>
    </source>
</evidence>
<sequence>MKQLHKLSPVFDVAMAKVSHSPGMRSPVSSLGRFAYDYEPKLSSTSCYTAEEPQMLNTTSANHEKHRRALSGLQTKTIKSKNVSRTAPTPDLQKLSPTRSRALFAFGDTYEYKYDGWKRGVQHWKETEAEEPARPATTQNAPIITPKGILSGKTSTMFFQQQVKHSSLAPHLSQHEKVV</sequence>